<dbReference type="SUPFAM" id="SSF56784">
    <property type="entry name" value="HAD-like"/>
    <property type="match status" value="1"/>
</dbReference>
<dbReference type="Gene3D" id="1.10.150.240">
    <property type="entry name" value="Putative phosphatase, domain 2"/>
    <property type="match status" value="1"/>
</dbReference>
<organism evidence="1 2">
    <name type="scientific">Vagococcus teuberi</name>
    <dbReference type="NCBI Taxonomy" id="519472"/>
    <lineage>
        <taxon>Bacteria</taxon>
        <taxon>Bacillati</taxon>
        <taxon>Bacillota</taxon>
        <taxon>Bacilli</taxon>
        <taxon>Lactobacillales</taxon>
        <taxon>Enterococcaceae</taxon>
        <taxon>Vagococcus</taxon>
    </lineage>
</organism>
<gene>
    <name evidence="1" type="ORF">BHY08_03160</name>
</gene>
<evidence type="ECO:0000313" key="1">
    <source>
        <dbReference type="EMBL" id="APB30917.1"/>
    </source>
</evidence>
<dbReference type="InterPro" id="IPR036412">
    <property type="entry name" value="HAD-like_sf"/>
</dbReference>
<dbReference type="AlphaFoldDB" id="A0A1J0A4Q0"/>
<dbReference type="InterPro" id="IPR023214">
    <property type="entry name" value="HAD_sf"/>
</dbReference>
<sequence length="196" mass="22643">MFSTIVLPLDGLITDTTYLHYECFLDACRSFNITIPNELSFEEQKVFRSHQWLEEIDNLSHQQKEELILEKNRLYDDELDDIDDDDIYPGILALITDAHKQNVLIYAISDDDLANKLIEQLELPSYIKLITSNDLKKVTYDILVIDDLVTLNAMDNKPIISILLSQNDLSYSTDFTIQNTEELTLCFFKKNLGGNQ</sequence>
<dbReference type="Proteomes" id="UP000191200">
    <property type="component" value="Chromosome"/>
</dbReference>
<dbReference type="OrthoDB" id="2200390at2"/>
<dbReference type="RefSeq" id="WP_071456494.1">
    <property type="nucleotide sequence ID" value="NZ_CP017267.1"/>
</dbReference>
<dbReference type="Pfam" id="PF13419">
    <property type="entry name" value="HAD_2"/>
    <property type="match status" value="1"/>
</dbReference>
<dbReference type="InterPro" id="IPR023198">
    <property type="entry name" value="PGP-like_dom2"/>
</dbReference>
<name>A0A1J0A4Q0_9ENTE</name>
<keyword evidence="2" id="KW-1185">Reference proteome</keyword>
<protein>
    <recommendedName>
        <fullName evidence="3">Haloacid dehalogenase</fullName>
    </recommendedName>
</protein>
<proteinExistence type="predicted"/>
<evidence type="ECO:0008006" key="3">
    <source>
        <dbReference type="Google" id="ProtNLM"/>
    </source>
</evidence>
<dbReference type="STRING" id="519472.BHY08_03160"/>
<dbReference type="EMBL" id="CP017267">
    <property type="protein sequence ID" value="APB30917.1"/>
    <property type="molecule type" value="Genomic_DNA"/>
</dbReference>
<reference evidence="1 2" key="1">
    <citation type="submission" date="2016-09" db="EMBL/GenBank/DDBJ databases">
        <title>Vagococcus teuberi sp. nov., isolated from the Malian artisanal sour milk fene.</title>
        <authorList>
            <person name="Wullschleger S."/>
            <person name="Seifert C."/>
            <person name="Baumgartner S."/>
            <person name="Lacroix C."/>
            <person name="Bonfoh B."/>
            <person name="Stevens M.J."/>
            <person name="Meile L."/>
        </authorList>
    </citation>
    <scope>NUCLEOTIDE SEQUENCE [LARGE SCALE GENOMIC DNA]</scope>
    <source>
        <strain evidence="1 2">DSM 21459</strain>
    </source>
</reference>
<dbReference type="InterPro" id="IPR041492">
    <property type="entry name" value="HAD_2"/>
</dbReference>
<evidence type="ECO:0000313" key="2">
    <source>
        <dbReference type="Proteomes" id="UP000191200"/>
    </source>
</evidence>
<dbReference type="KEGG" id="vte:BHY08_03160"/>
<accession>A0A1J0A4Q0</accession>
<dbReference type="Gene3D" id="3.40.50.1000">
    <property type="entry name" value="HAD superfamily/HAD-like"/>
    <property type="match status" value="1"/>
</dbReference>